<feature type="compositionally biased region" description="Basic and acidic residues" evidence="2">
    <location>
        <begin position="720"/>
        <end position="744"/>
    </location>
</feature>
<reference evidence="3 4" key="1">
    <citation type="submission" date="2023-12" db="EMBL/GenBank/DDBJ databases">
        <title>A high-quality genome assembly for Dillenia turbinata (Dilleniales).</title>
        <authorList>
            <person name="Chanderbali A."/>
        </authorList>
    </citation>
    <scope>NUCLEOTIDE SEQUENCE [LARGE SCALE GENOMIC DNA]</scope>
    <source>
        <strain evidence="3">LSX21</strain>
        <tissue evidence="3">Leaf</tissue>
    </source>
</reference>
<protein>
    <submittedName>
        <fullName evidence="3">Uncharacterized protein</fullName>
    </submittedName>
</protein>
<evidence type="ECO:0000313" key="3">
    <source>
        <dbReference type="EMBL" id="KAK6942897.1"/>
    </source>
</evidence>
<feature type="compositionally biased region" description="Basic and acidic residues" evidence="2">
    <location>
        <begin position="815"/>
        <end position="878"/>
    </location>
</feature>
<dbReference type="PANTHER" id="PTHR34121:SF1">
    <property type="entry name" value="FILAMIN-A-INTERACTING PROTEIN 1"/>
    <property type="match status" value="1"/>
</dbReference>
<accession>A0AAN8WBN1</accession>
<comment type="caution">
    <text evidence="3">The sequence shown here is derived from an EMBL/GenBank/DDBJ whole genome shotgun (WGS) entry which is preliminary data.</text>
</comment>
<sequence length="928" mass="103861">MSWLRSAVNKAVEVGGNKNLSRTVRNYADSVVQHAGHAVVEGAKLFQDRLAARNVKNFKVAVKRLEDVSISCRGVERIQLLRRWLVALKESENMSKGFLDSNRTSSELQPFSDGFQDSPESSAVVLYHDSNGGSVPMSFRDVFLCSQALEGITMSMILEAPNDEEVSLLLGIFGLSLTGGREVHNAVVTGIQDLSNALSCYKDEVLIRREELLQYAQGALAGLKISAEDMSITKMVQELVGACALIDAEISSLKKKLDELRNPEDLGRNSEGDIEVSLSTLKEAFAQVQICSRLEELLLKKKLSGSGDSPRSHSQKVSQGSNKFSDSKIDLVIKLGAPFLWVDAHIWFDMQVDKLKVLSESLASSTSKAEKRMTDHRSQLEEALNFRVTKTKEVTQYEKDIASEVAELKKKKDDLETELKRVFLISPSHDTRSLSFCGWPERIVNASLTSALARLHNAREEREQFDEASNQIVGHLRAKEDELARSIASCRAEADVVNTWINFLQNTWALQSSHTNQREKQVNDALERNKEYFLKLTRNLLTSYKKDLEPSLAHFRGLVEKLRQSNEGYSSLSEMKNLVREYLNSEVKIKHHMLRSYLAVVHSIKSLVVLLIISTFNVVESMIKRFDTQNVDVSRGDNQEVKELFVALEKIKAEFNSIERPNVEIETPTTETPSGGQFRSPFHRNKDYDSISSEGGKATNSYGDLMKLEFFTPKTTKTMTTKDDESSSIKEKAIKTEGDPEKLESSIPEKTTETKMAKDDKSPLTKDETATQVPAKLESNEMTITKGGDESPIIKDEKVVDEEIGVKLEAATPKKTMETTRTKDGESPSRNDEKAIDTEGDLVKLESSMPEKRTETITRKGEESPQTKDDKAMDTEGDLAKLEAELGTISRQISTEEISGWEFDALEQDLKASNSPVSKDKEIHHQTK</sequence>
<dbReference type="PANTHER" id="PTHR34121">
    <property type="entry name" value="MYOSIN-11"/>
    <property type="match status" value="1"/>
</dbReference>
<dbReference type="Proteomes" id="UP001370490">
    <property type="component" value="Unassembled WGS sequence"/>
</dbReference>
<dbReference type="EMBL" id="JBAMMX010000004">
    <property type="protein sequence ID" value="KAK6942897.1"/>
    <property type="molecule type" value="Genomic_DNA"/>
</dbReference>
<feature type="region of interest" description="Disordered" evidence="2">
    <location>
        <begin position="303"/>
        <end position="322"/>
    </location>
</feature>
<evidence type="ECO:0000313" key="4">
    <source>
        <dbReference type="Proteomes" id="UP001370490"/>
    </source>
</evidence>
<keyword evidence="1" id="KW-0175">Coiled coil</keyword>
<feature type="region of interest" description="Disordered" evidence="2">
    <location>
        <begin position="663"/>
        <end position="696"/>
    </location>
</feature>
<evidence type="ECO:0000256" key="1">
    <source>
        <dbReference type="SAM" id="Coils"/>
    </source>
</evidence>
<feature type="compositionally biased region" description="Basic and acidic residues" evidence="2">
    <location>
        <begin position="750"/>
        <end position="769"/>
    </location>
</feature>
<organism evidence="3 4">
    <name type="scientific">Dillenia turbinata</name>
    <dbReference type="NCBI Taxonomy" id="194707"/>
    <lineage>
        <taxon>Eukaryota</taxon>
        <taxon>Viridiplantae</taxon>
        <taxon>Streptophyta</taxon>
        <taxon>Embryophyta</taxon>
        <taxon>Tracheophyta</taxon>
        <taxon>Spermatophyta</taxon>
        <taxon>Magnoliopsida</taxon>
        <taxon>eudicotyledons</taxon>
        <taxon>Gunneridae</taxon>
        <taxon>Pentapetalae</taxon>
        <taxon>Dilleniales</taxon>
        <taxon>Dilleniaceae</taxon>
        <taxon>Dillenia</taxon>
    </lineage>
</organism>
<dbReference type="AlphaFoldDB" id="A0AAN8WBN1"/>
<keyword evidence="4" id="KW-1185">Reference proteome</keyword>
<feature type="compositionally biased region" description="Basic and acidic residues" evidence="2">
    <location>
        <begin position="787"/>
        <end position="798"/>
    </location>
</feature>
<gene>
    <name evidence="3" type="ORF">RJ641_028274</name>
</gene>
<feature type="region of interest" description="Disordered" evidence="2">
    <location>
        <begin position="718"/>
        <end position="878"/>
    </location>
</feature>
<feature type="coiled-coil region" evidence="1">
    <location>
        <begin position="394"/>
        <end position="468"/>
    </location>
</feature>
<proteinExistence type="predicted"/>
<feature type="compositionally biased region" description="Polar residues" evidence="2">
    <location>
        <begin position="667"/>
        <end position="677"/>
    </location>
</feature>
<name>A0AAN8WBN1_9MAGN</name>
<evidence type="ECO:0000256" key="2">
    <source>
        <dbReference type="SAM" id="MobiDB-lite"/>
    </source>
</evidence>